<dbReference type="GO" id="GO:0005975">
    <property type="term" value="P:carbohydrate metabolic process"/>
    <property type="evidence" value="ECO:0007669"/>
    <property type="project" value="InterPro"/>
</dbReference>
<organism evidence="2 3">
    <name type="scientific">Echinicola pacifica</name>
    <dbReference type="NCBI Taxonomy" id="346377"/>
    <lineage>
        <taxon>Bacteria</taxon>
        <taxon>Pseudomonadati</taxon>
        <taxon>Bacteroidota</taxon>
        <taxon>Cytophagia</taxon>
        <taxon>Cytophagales</taxon>
        <taxon>Cyclobacteriaceae</taxon>
        <taxon>Echinicola</taxon>
    </lineage>
</organism>
<reference evidence="2" key="2">
    <citation type="submission" date="2020-09" db="EMBL/GenBank/DDBJ databases">
        <authorList>
            <person name="Sun Q."/>
            <person name="Kim S."/>
        </authorList>
    </citation>
    <scope>NUCLEOTIDE SEQUENCE</scope>
    <source>
        <strain evidence="2">KCTC 12368</strain>
    </source>
</reference>
<dbReference type="PANTHER" id="PTHR33886">
    <property type="entry name" value="UNSATURATED RHAMNOGALACTURONAN HYDROLASE (EUROFUNG)"/>
    <property type="match status" value="1"/>
</dbReference>
<keyword evidence="1 2" id="KW-0378">Hydrolase</keyword>
<dbReference type="SUPFAM" id="SSF48208">
    <property type="entry name" value="Six-hairpin glycosidases"/>
    <property type="match status" value="1"/>
</dbReference>
<evidence type="ECO:0000313" key="2">
    <source>
        <dbReference type="EMBL" id="GGZ32167.1"/>
    </source>
</evidence>
<dbReference type="Proteomes" id="UP000619457">
    <property type="component" value="Unassembled WGS sequence"/>
</dbReference>
<dbReference type="InterPro" id="IPR008928">
    <property type="entry name" value="6-hairpin_glycosidase_sf"/>
</dbReference>
<gene>
    <name evidence="2" type="ORF">GCM10007049_26970</name>
</gene>
<comment type="caution">
    <text evidence="2">The sequence shown here is derived from an EMBL/GenBank/DDBJ whole genome shotgun (WGS) entry which is preliminary data.</text>
</comment>
<proteinExistence type="predicted"/>
<evidence type="ECO:0000313" key="3">
    <source>
        <dbReference type="Proteomes" id="UP000619457"/>
    </source>
</evidence>
<dbReference type="Pfam" id="PF07470">
    <property type="entry name" value="Glyco_hydro_88"/>
    <property type="match status" value="1"/>
</dbReference>
<dbReference type="InterPro" id="IPR012341">
    <property type="entry name" value="6hp_glycosidase-like_sf"/>
</dbReference>
<dbReference type="EMBL" id="BMWX01000004">
    <property type="protein sequence ID" value="GGZ32167.1"/>
    <property type="molecule type" value="Genomic_DNA"/>
</dbReference>
<sequence>MAQSVMKRNPSAWMIDFMDRPVWSYPQGLVLLSFEKLYLVSGKKEYYDYIKSYADELIDEQGTILTYKYETYNIDMINSGKLLFHLYAETKDPRYLTALNTLRKQLKFQPKTSEGGFWHKLRYTHQMWLDGAYMGTPFLLQYAEVFGDNTAREQGIHQLVLMEKYLRDPHTGLLYHGWDESKFQQWADPKTGRSPNVWGRAMGWYAMALVDALDYIPEDHYGQVQLRGILERLAQAIIRYQDPKSKLWYQVIDRPGEQGNYLEASASCMFVYALAKGVNKGYLKPSALTAAQEGYQGIIDQLIREEAGEIHLDQVCAVAGLGGDPYRDGTYEYYINEKIKTNDPKGIGPFILASLEMEKAGMSGD</sequence>
<reference evidence="2" key="1">
    <citation type="journal article" date="2014" name="Int. J. Syst. Evol. Microbiol.">
        <title>Complete genome sequence of Corynebacterium casei LMG S-19264T (=DSM 44701T), isolated from a smear-ripened cheese.</title>
        <authorList>
            <consortium name="US DOE Joint Genome Institute (JGI-PGF)"/>
            <person name="Walter F."/>
            <person name="Albersmeier A."/>
            <person name="Kalinowski J."/>
            <person name="Ruckert C."/>
        </authorList>
    </citation>
    <scope>NUCLEOTIDE SEQUENCE</scope>
    <source>
        <strain evidence="2">KCTC 12368</strain>
    </source>
</reference>
<name>A0A918UT09_9BACT</name>
<dbReference type="AlphaFoldDB" id="A0A918UT09"/>
<evidence type="ECO:0000256" key="1">
    <source>
        <dbReference type="ARBA" id="ARBA00022801"/>
    </source>
</evidence>
<protein>
    <submittedName>
        <fullName evidence="2">Family 88 glycosyl hydrolase</fullName>
    </submittedName>
</protein>
<dbReference type="InterPro" id="IPR010905">
    <property type="entry name" value="Glyco_hydro_88"/>
</dbReference>
<accession>A0A918UT09</accession>
<keyword evidence="3" id="KW-1185">Reference proteome</keyword>
<dbReference type="Gene3D" id="1.50.10.10">
    <property type="match status" value="1"/>
</dbReference>
<dbReference type="PANTHER" id="PTHR33886:SF8">
    <property type="entry name" value="UNSATURATED RHAMNOGALACTURONAN HYDROLASE (EUROFUNG)"/>
    <property type="match status" value="1"/>
</dbReference>
<dbReference type="GO" id="GO:0016787">
    <property type="term" value="F:hydrolase activity"/>
    <property type="evidence" value="ECO:0007669"/>
    <property type="project" value="UniProtKB-KW"/>
</dbReference>
<dbReference type="InterPro" id="IPR052043">
    <property type="entry name" value="PolySaccharide_Degr_Enz"/>
</dbReference>